<name>A0A7L7LDN7_9BACT</name>
<protein>
    <submittedName>
        <fullName evidence="1">Uncharacterized protein</fullName>
    </submittedName>
</protein>
<dbReference type="RefSeq" id="WP_182413363.1">
    <property type="nucleotide sequence ID" value="NZ_CP055153.1"/>
</dbReference>
<reference evidence="1 2" key="1">
    <citation type="submission" date="2020-06" db="EMBL/GenBank/DDBJ databases">
        <authorList>
            <person name="Hwang Y.J."/>
        </authorList>
    </citation>
    <scope>NUCLEOTIDE SEQUENCE [LARGE SCALE GENOMIC DNA]</scope>
    <source>
        <strain evidence="1 2">KUDC8001</strain>
    </source>
</reference>
<sequence length="49" mass="5280">MPVRSLSLPPSQRASFGSPLRLRHLPLKKGEDSGLANLGSLHCAMAPER</sequence>
<evidence type="ECO:0000313" key="2">
    <source>
        <dbReference type="Proteomes" id="UP000514509"/>
    </source>
</evidence>
<reference evidence="1 2" key="2">
    <citation type="submission" date="2020-08" db="EMBL/GenBank/DDBJ databases">
        <title>Adhaeribacter dokdonensis sp. nov., isolated from the rhizosphere of Elymus tsukushiensis, a plant native to the Dokdo Islands, Republic of Korea.</title>
        <authorList>
            <person name="Ghim S.Y."/>
        </authorList>
    </citation>
    <scope>NUCLEOTIDE SEQUENCE [LARGE SCALE GENOMIC DNA]</scope>
    <source>
        <strain evidence="1 2">KUDC8001</strain>
    </source>
</reference>
<evidence type="ECO:0000313" key="1">
    <source>
        <dbReference type="EMBL" id="QMU30921.1"/>
    </source>
</evidence>
<keyword evidence="2" id="KW-1185">Reference proteome</keyword>
<proteinExistence type="predicted"/>
<dbReference type="AlphaFoldDB" id="A0A7L7LDN7"/>
<dbReference type="KEGG" id="add:HUW48_24135"/>
<accession>A0A7L7LDN7</accession>
<organism evidence="1 2">
    <name type="scientific">Adhaeribacter radiodurans</name>
    <dbReference type="NCBI Taxonomy" id="2745197"/>
    <lineage>
        <taxon>Bacteria</taxon>
        <taxon>Pseudomonadati</taxon>
        <taxon>Bacteroidota</taxon>
        <taxon>Cytophagia</taxon>
        <taxon>Cytophagales</taxon>
        <taxon>Hymenobacteraceae</taxon>
        <taxon>Adhaeribacter</taxon>
    </lineage>
</organism>
<dbReference type="EMBL" id="CP055153">
    <property type="protein sequence ID" value="QMU30921.1"/>
    <property type="molecule type" value="Genomic_DNA"/>
</dbReference>
<dbReference type="Proteomes" id="UP000514509">
    <property type="component" value="Chromosome"/>
</dbReference>
<gene>
    <name evidence="1" type="ORF">HUW48_24135</name>
</gene>